<name>A0AAD5M1Z2_PYTIN</name>
<protein>
    <recommendedName>
        <fullName evidence="7">Sepiapterin reductase</fullName>
    </recommendedName>
</protein>
<reference evidence="5" key="1">
    <citation type="submission" date="2021-12" db="EMBL/GenBank/DDBJ databases">
        <title>Prjna785345.</title>
        <authorList>
            <person name="Rujirawat T."/>
            <person name="Krajaejun T."/>
        </authorList>
    </citation>
    <scope>NUCLEOTIDE SEQUENCE</scope>
    <source>
        <strain evidence="5">Pi057C3</strain>
    </source>
</reference>
<dbReference type="GO" id="GO:0004757">
    <property type="term" value="F:sepiapterin reductase (NADP+) activity"/>
    <property type="evidence" value="ECO:0007669"/>
    <property type="project" value="TreeGrafter"/>
</dbReference>
<dbReference type="InterPro" id="IPR051721">
    <property type="entry name" value="Biopterin_syn/organic_redct"/>
</dbReference>
<dbReference type="PANTHER" id="PTHR44085">
    <property type="entry name" value="SEPIAPTERIN REDUCTASE"/>
    <property type="match status" value="1"/>
</dbReference>
<proteinExistence type="predicted"/>
<keyword evidence="6" id="KW-1185">Reference proteome</keyword>
<dbReference type="InterPro" id="IPR002347">
    <property type="entry name" value="SDR_fam"/>
</dbReference>
<sequence>MKTAVVVTGASRGFGRCLAQDFCREIRGSHVDLVLWARHDADLQETARLARSAWSASEHELRVSVRTVDLSKPEQYAAAVDGLLVQLQAERYERIYLVHNAGSLGELGYPDEWTSSPSAYTTFWEFNVTSVMWLNKRFLDVYGLEASPSTELCIVNVTSLCGIEPFRTHGWYCTSKAAREMHHRVLASEYDGSNGRRLVRVLSYSPGPMDTAMQTTLRSSSRVHPEYVAMFSKLKEEGTLLAPHASSRRGVRLALSGAFQSGAHVDYYDLEGNDGELPQ</sequence>
<dbReference type="Pfam" id="PF00106">
    <property type="entry name" value="adh_short"/>
    <property type="match status" value="1"/>
</dbReference>
<evidence type="ECO:0000313" key="6">
    <source>
        <dbReference type="Proteomes" id="UP001209570"/>
    </source>
</evidence>
<dbReference type="AlphaFoldDB" id="A0AAD5M1Z2"/>
<dbReference type="EMBL" id="JAKCXM010000622">
    <property type="protein sequence ID" value="KAJ0392519.1"/>
    <property type="molecule type" value="Genomic_DNA"/>
</dbReference>
<comment type="caution">
    <text evidence="5">The sequence shown here is derived from an EMBL/GenBank/DDBJ whole genome shotgun (WGS) entry which is preliminary data.</text>
</comment>
<evidence type="ECO:0000256" key="1">
    <source>
        <dbReference type="ARBA" id="ARBA00004496"/>
    </source>
</evidence>
<dbReference type="Gene3D" id="3.40.50.720">
    <property type="entry name" value="NAD(P)-binding Rossmann-like Domain"/>
    <property type="match status" value="1"/>
</dbReference>
<comment type="subcellular location">
    <subcellularLocation>
        <location evidence="1">Cytoplasm</location>
    </subcellularLocation>
</comment>
<evidence type="ECO:0000256" key="3">
    <source>
        <dbReference type="ARBA" id="ARBA00022857"/>
    </source>
</evidence>
<organism evidence="5 6">
    <name type="scientific">Pythium insidiosum</name>
    <name type="common">Pythiosis disease agent</name>
    <dbReference type="NCBI Taxonomy" id="114742"/>
    <lineage>
        <taxon>Eukaryota</taxon>
        <taxon>Sar</taxon>
        <taxon>Stramenopiles</taxon>
        <taxon>Oomycota</taxon>
        <taxon>Peronosporomycetes</taxon>
        <taxon>Pythiales</taxon>
        <taxon>Pythiaceae</taxon>
        <taxon>Pythium</taxon>
    </lineage>
</organism>
<dbReference type="PANTHER" id="PTHR44085:SF2">
    <property type="entry name" value="SEPIAPTERIN REDUCTASE"/>
    <property type="match status" value="1"/>
</dbReference>
<keyword evidence="3" id="KW-0521">NADP</keyword>
<dbReference type="GO" id="GO:0006729">
    <property type="term" value="P:tetrahydrobiopterin biosynthetic process"/>
    <property type="evidence" value="ECO:0007669"/>
    <property type="project" value="TreeGrafter"/>
</dbReference>
<evidence type="ECO:0000313" key="5">
    <source>
        <dbReference type="EMBL" id="KAJ0392519.1"/>
    </source>
</evidence>
<keyword evidence="2" id="KW-0963">Cytoplasm</keyword>
<dbReference type="InterPro" id="IPR036291">
    <property type="entry name" value="NAD(P)-bd_dom_sf"/>
</dbReference>
<dbReference type="GO" id="GO:0005737">
    <property type="term" value="C:cytoplasm"/>
    <property type="evidence" value="ECO:0007669"/>
    <property type="project" value="UniProtKB-SubCell"/>
</dbReference>
<dbReference type="Proteomes" id="UP001209570">
    <property type="component" value="Unassembled WGS sequence"/>
</dbReference>
<accession>A0AAD5M1Z2</accession>
<dbReference type="SUPFAM" id="SSF51735">
    <property type="entry name" value="NAD(P)-binding Rossmann-fold domains"/>
    <property type="match status" value="1"/>
</dbReference>
<evidence type="ECO:0000256" key="2">
    <source>
        <dbReference type="ARBA" id="ARBA00022490"/>
    </source>
</evidence>
<keyword evidence="4" id="KW-0560">Oxidoreductase</keyword>
<evidence type="ECO:0000256" key="4">
    <source>
        <dbReference type="ARBA" id="ARBA00023002"/>
    </source>
</evidence>
<evidence type="ECO:0008006" key="7">
    <source>
        <dbReference type="Google" id="ProtNLM"/>
    </source>
</evidence>
<gene>
    <name evidence="5" type="ORF">P43SY_004633</name>
</gene>
<dbReference type="PRINTS" id="PR00081">
    <property type="entry name" value="GDHRDH"/>
</dbReference>